<dbReference type="Proteomes" id="UP001143981">
    <property type="component" value="Unassembled WGS sequence"/>
</dbReference>
<dbReference type="InterPro" id="IPR016181">
    <property type="entry name" value="Acyl_CoA_acyltransferase"/>
</dbReference>
<keyword evidence="4 11" id="KW-0812">Transmembrane</keyword>
<dbReference type="SMART" id="SM00382">
    <property type="entry name" value="AAA"/>
    <property type="match status" value="2"/>
</dbReference>
<comment type="subcellular location">
    <subcellularLocation>
        <location evidence="1">Cell membrane</location>
        <topology evidence="1">Multi-pass membrane protein</topology>
    </subcellularLocation>
</comment>
<keyword evidence="5" id="KW-0547">Nucleotide-binding</keyword>
<dbReference type="OrthoDB" id="6500128at2759"/>
<dbReference type="GO" id="GO:0005524">
    <property type="term" value="F:ATP binding"/>
    <property type="evidence" value="ECO:0007669"/>
    <property type="project" value="UniProtKB-KW"/>
</dbReference>
<dbReference type="SUPFAM" id="SSF52540">
    <property type="entry name" value="P-loop containing nucleoside triphosphate hydrolases"/>
    <property type="match status" value="2"/>
</dbReference>
<feature type="domain" description="ABC transporter" evidence="12">
    <location>
        <begin position="556"/>
        <end position="793"/>
    </location>
</feature>
<accession>A0A9W8D0D5</accession>
<dbReference type="SUPFAM" id="SSF55729">
    <property type="entry name" value="Acyl-CoA N-acyltransferases (Nat)"/>
    <property type="match status" value="1"/>
</dbReference>
<dbReference type="PROSITE" id="PS51186">
    <property type="entry name" value="GNAT"/>
    <property type="match status" value="1"/>
</dbReference>
<evidence type="ECO:0000259" key="12">
    <source>
        <dbReference type="PROSITE" id="PS50893"/>
    </source>
</evidence>
<dbReference type="InterPro" id="IPR000182">
    <property type="entry name" value="GNAT_dom"/>
</dbReference>
<dbReference type="PROSITE" id="PS50929">
    <property type="entry name" value="ABC_TM1F"/>
    <property type="match status" value="1"/>
</dbReference>
<evidence type="ECO:0000313" key="16">
    <source>
        <dbReference type="Proteomes" id="UP001143981"/>
    </source>
</evidence>
<dbReference type="GO" id="GO:0005886">
    <property type="term" value="C:plasma membrane"/>
    <property type="evidence" value="ECO:0007669"/>
    <property type="project" value="UniProtKB-SubCell"/>
</dbReference>
<proteinExistence type="predicted"/>
<gene>
    <name evidence="15" type="ORF">LPJ61_001682</name>
</gene>
<keyword evidence="6" id="KW-0067">ATP-binding</keyword>
<evidence type="ECO:0000256" key="10">
    <source>
        <dbReference type="SAM" id="MobiDB-lite"/>
    </source>
</evidence>
<dbReference type="FunFam" id="3.40.50.300:FF:002145">
    <property type="entry name" value="ABC transporter (MsbA subfamily)"/>
    <property type="match status" value="1"/>
</dbReference>
<evidence type="ECO:0000256" key="1">
    <source>
        <dbReference type="ARBA" id="ARBA00004651"/>
    </source>
</evidence>
<keyword evidence="9" id="KW-0325">Glycoprotein</keyword>
<dbReference type="InterPro" id="IPR017871">
    <property type="entry name" value="ABC_transporter-like_CS"/>
</dbReference>
<keyword evidence="8 11" id="KW-0472">Membrane</keyword>
<dbReference type="InterPro" id="IPR003593">
    <property type="entry name" value="AAA+_ATPase"/>
</dbReference>
<dbReference type="InterPro" id="IPR036640">
    <property type="entry name" value="ABC1_TM_sf"/>
</dbReference>
<evidence type="ECO:0000259" key="13">
    <source>
        <dbReference type="PROSITE" id="PS50929"/>
    </source>
</evidence>
<name>A0A9W8D0D5_9FUNG</name>
<sequence>MPAFVQIVYFRSHWDDDAAPAYVLLRILPHVVPILTRAVAAASHLHNSQPPAAPAKPGTADAPSSRAQGAHPLLKRASIALALALALGANSQAPAPLPPPLLILAVVDTWLVLKAIDAQAGHARDADAASSRPWLSQLTYHWVFRYLRAEQRQQQHDDSPKGFDARQPPLPRHLHPALGLTRFNAQWQREVASGRASLGHALCRAFARELAACSALRLLVLAKEVVQPVVVAHILHALREHPTGLLPGYTGALALYVGVALVGGLAEQHQIDMRDRMELAMRMALTCAVHRAHTGADGSYASIADLGLVARAQGTDPYSCSVRGPQHLAGHVAKLTSTLWMPLRLAAGIYVFYSQVGWAVAPGIAAALLYLPLRAHLLRRSVDARTRASSASSERMLLLSQLLSNVVPVRMLGWAPVLASRIQSLRERAELDPAIESAASYALLYFARTACRTGGPLASLLVYSMAAHHYARRSSSAPAEAAFVTAERVFIVQTILRELFPLLIDAPHALDDWWAAQKPYTQIQAILRCATQHTQPSKKTDNAARGKDGGDVAAAVEVTNAAFAWPAAAVDVDVAAAPRFALNIASLVVQKQQLAAVVGGVGSGKSSLLLAILGEMNSTATNAHRAVVRGCVAYVSQQPWVMSRSVRENIVFGSAYDEPWFNKVVDLCELQHDLDRWPLGDQTVVGSNGMTLSGGQRMRVALARAVYSRASVYLLDDVLSAVDMHVARRLVDRLLAGTNAHLRYAARIIVTSNPLVLRNADAIYHVHDGHVVLGLGASWWTDVVWKRAIFVKSHSELLAAVVRAPLGLFADASTGSILALFSQGQQDMDTGLPGHLASLATLGIKLLFEAWVIATFHPVLVASVGLAILAMWHVSRLSNAALGRCIAHQTSARPQIDAHIQESVSGAITIRAFDAGHYSERELMRVLSRHARYQWMCDSIETWIDMAMTLLREAASVVAFAIALANAASPAPSARANPALLSLVHLSVTLHLGRLQHLIRHSHPLRASLASGARYIGATRIEHEDSSLPTAAVPESWPARGHIEFGGVSARYEAGLQSPADSGLPTKSHDAPLVLRDMTFTIQPGERVGIVGRTGSGKTSIAMALLGLLRPLQGHISIDGVDIAHVPSAVLCQRLGVVPQATYVLPGTLRENLDPHARRGDQELHRVLELVGLTDADLECMQVDTWSAGQRQLLALARVLLSDAPIAVLDEATASIDAATARRLHAAIHDHFGQRTIITIAHQIESVLGCDRIFVVRDGMICEDITFTTYKTERDLEPAIRLIDQDLSEPYSIYTYRYFVHQWPELCILAHTRSGECAGVIICKLEPHKRRYYEGHFAEASMLNRGYIAMIAVDKPFRKLGIGRNLVLQALDRMKAMGADEVVMEAETGNKGALALYQRLGFIRDKRLYRYYLDGTDAFRLKMWL</sequence>
<evidence type="ECO:0000256" key="3">
    <source>
        <dbReference type="ARBA" id="ARBA00022475"/>
    </source>
</evidence>
<dbReference type="GO" id="GO:0016887">
    <property type="term" value="F:ATP hydrolysis activity"/>
    <property type="evidence" value="ECO:0007669"/>
    <property type="project" value="InterPro"/>
</dbReference>
<dbReference type="Pfam" id="PF00005">
    <property type="entry name" value="ABC_tran"/>
    <property type="match status" value="2"/>
</dbReference>
<dbReference type="InterPro" id="IPR027417">
    <property type="entry name" value="P-loop_NTPase"/>
</dbReference>
<protein>
    <recommendedName>
        <fullName evidence="17">P-loop containing nucleoside triphosphate hydrolase protein</fullName>
    </recommendedName>
</protein>
<feature type="domain" description="ABC transporter" evidence="12">
    <location>
        <begin position="1043"/>
        <end position="1283"/>
    </location>
</feature>
<keyword evidence="7 11" id="KW-1133">Transmembrane helix</keyword>
<feature type="transmembrane region" description="Helical" evidence="11">
    <location>
        <begin position="350"/>
        <end position="371"/>
    </location>
</feature>
<evidence type="ECO:0000313" key="15">
    <source>
        <dbReference type="EMBL" id="KAJ1733187.1"/>
    </source>
</evidence>
<dbReference type="Gene3D" id="3.40.630.30">
    <property type="match status" value="1"/>
</dbReference>
<evidence type="ECO:0000256" key="11">
    <source>
        <dbReference type="SAM" id="Phobius"/>
    </source>
</evidence>
<evidence type="ECO:0008006" key="17">
    <source>
        <dbReference type="Google" id="ProtNLM"/>
    </source>
</evidence>
<dbReference type="PANTHER" id="PTHR24223">
    <property type="entry name" value="ATP-BINDING CASSETTE SUB-FAMILY C"/>
    <property type="match status" value="1"/>
</dbReference>
<dbReference type="PROSITE" id="PS00211">
    <property type="entry name" value="ABC_TRANSPORTER_1"/>
    <property type="match status" value="1"/>
</dbReference>
<dbReference type="SUPFAM" id="SSF90123">
    <property type="entry name" value="ABC transporter transmembrane region"/>
    <property type="match status" value="2"/>
</dbReference>
<dbReference type="InterPro" id="IPR050173">
    <property type="entry name" value="ABC_transporter_C-like"/>
</dbReference>
<dbReference type="InterPro" id="IPR003439">
    <property type="entry name" value="ABC_transporter-like_ATP-bd"/>
</dbReference>
<organism evidence="15 16">
    <name type="scientific">Coemansia biformis</name>
    <dbReference type="NCBI Taxonomy" id="1286918"/>
    <lineage>
        <taxon>Eukaryota</taxon>
        <taxon>Fungi</taxon>
        <taxon>Fungi incertae sedis</taxon>
        <taxon>Zoopagomycota</taxon>
        <taxon>Kickxellomycotina</taxon>
        <taxon>Kickxellomycetes</taxon>
        <taxon>Kickxellales</taxon>
        <taxon>Kickxellaceae</taxon>
        <taxon>Coemansia</taxon>
    </lineage>
</organism>
<evidence type="ECO:0000256" key="5">
    <source>
        <dbReference type="ARBA" id="ARBA00022741"/>
    </source>
</evidence>
<dbReference type="PROSITE" id="PS50893">
    <property type="entry name" value="ABC_TRANSPORTER_2"/>
    <property type="match status" value="2"/>
</dbReference>
<evidence type="ECO:0000256" key="6">
    <source>
        <dbReference type="ARBA" id="ARBA00022840"/>
    </source>
</evidence>
<evidence type="ECO:0000256" key="4">
    <source>
        <dbReference type="ARBA" id="ARBA00022692"/>
    </source>
</evidence>
<feature type="domain" description="N-acetyltransferase" evidence="14">
    <location>
        <begin position="1265"/>
        <end position="1425"/>
    </location>
</feature>
<keyword evidence="16" id="KW-1185">Reference proteome</keyword>
<dbReference type="EMBL" id="JANBOI010000159">
    <property type="protein sequence ID" value="KAJ1733187.1"/>
    <property type="molecule type" value="Genomic_DNA"/>
</dbReference>
<dbReference type="Gene3D" id="3.40.50.300">
    <property type="entry name" value="P-loop containing nucleotide triphosphate hydrolases"/>
    <property type="match status" value="2"/>
</dbReference>
<dbReference type="GO" id="GO:0016747">
    <property type="term" value="F:acyltransferase activity, transferring groups other than amino-acyl groups"/>
    <property type="evidence" value="ECO:0007669"/>
    <property type="project" value="InterPro"/>
</dbReference>
<dbReference type="Pfam" id="PF00664">
    <property type="entry name" value="ABC_membrane"/>
    <property type="match status" value="1"/>
</dbReference>
<evidence type="ECO:0000256" key="2">
    <source>
        <dbReference type="ARBA" id="ARBA00022448"/>
    </source>
</evidence>
<dbReference type="GO" id="GO:0140359">
    <property type="term" value="F:ABC-type transporter activity"/>
    <property type="evidence" value="ECO:0007669"/>
    <property type="project" value="InterPro"/>
</dbReference>
<evidence type="ECO:0000256" key="9">
    <source>
        <dbReference type="ARBA" id="ARBA00023180"/>
    </source>
</evidence>
<reference evidence="15" key="1">
    <citation type="submission" date="2022-07" db="EMBL/GenBank/DDBJ databases">
        <title>Phylogenomic reconstructions and comparative analyses of Kickxellomycotina fungi.</title>
        <authorList>
            <person name="Reynolds N.K."/>
            <person name="Stajich J.E."/>
            <person name="Barry K."/>
            <person name="Grigoriev I.V."/>
            <person name="Crous P."/>
            <person name="Smith M.E."/>
        </authorList>
    </citation>
    <scope>NUCLEOTIDE SEQUENCE</scope>
    <source>
        <strain evidence="15">BCRC 34381</strain>
    </source>
</reference>
<feature type="region of interest" description="Disordered" evidence="10">
    <location>
        <begin position="46"/>
        <end position="68"/>
    </location>
</feature>
<dbReference type="InterPro" id="IPR011527">
    <property type="entry name" value="ABC1_TM_dom"/>
</dbReference>
<dbReference type="Gene3D" id="1.20.1560.10">
    <property type="entry name" value="ABC transporter type 1, transmembrane domain"/>
    <property type="match status" value="2"/>
</dbReference>
<evidence type="ECO:0000256" key="8">
    <source>
        <dbReference type="ARBA" id="ARBA00023136"/>
    </source>
</evidence>
<dbReference type="CDD" id="cd04301">
    <property type="entry name" value="NAT_SF"/>
    <property type="match status" value="1"/>
</dbReference>
<keyword evidence="2" id="KW-0813">Transport</keyword>
<dbReference type="CDD" id="cd03250">
    <property type="entry name" value="ABCC_MRP_domain1"/>
    <property type="match status" value="1"/>
</dbReference>
<dbReference type="Pfam" id="PF00583">
    <property type="entry name" value="Acetyltransf_1"/>
    <property type="match status" value="1"/>
</dbReference>
<evidence type="ECO:0000256" key="7">
    <source>
        <dbReference type="ARBA" id="ARBA00022989"/>
    </source>
</evidence>
<evidence type="ECO:0000259" key="14">
    <source>
        <dbReference type="PROSITE" id="PS51186"/>
    </source>
</evidence>
<feature type="domain" description="ABC transmembrane type-1" evidence="13">
    <location>
        <begin position="794"/>
        <end position="963"/>
    </location>
</feature>
<keyword evidence="3" id="KW-1003">Cell membrane</keyword>
<comment type="caution">
    <text evidence="15">The sequence shown here is derived from an EMBL/GenBank/DDBJ whole genome shotgun (WGS) entry which is preliminary data.</text>
</comment>